<proteinExistence type="inferred from homology"/>
<dbReference type="SUPFAM" id="SSF53613">
    <property type="entry name" value="Ribokinase-like"/>
    <property type="match status" value="1"/>
</dbReference>
<evidence type="ECO:0000313" key="8">
    <source>
        <dbReference type="Proteomes" id="UP000682713"/>
    </source>
</evidence>
<dbReference type="GO" id="GO:0016301">
    <property type="term" value="F:kinase activity"/>
    <property type="evidence" value="ECO:0007669"/>
    <property type="project" value="UniProtKB-KW"/>
</dbReference>
<dbReference type="PANTHER" id="PTHR43085">
    <property type="entry name" value="HEXOKINASE FAMILY MEMBER"/>
    <property type="match status" value="1"/>
</dbReference>
<keyword evidence="3" id="KW-0547">Nucleotide-binding</keyword>
<sequence>MTKKKIFIIGEINVDLIMTGENVEPQWNQEKLVDSFDLVLGSSSCITAAGLAGLGMDVYFVGLVGDDVFGHFCVEELNKKGINTTYVKLVPHIQTGVTLSLSTSKDRALLTYMGTISELGPEDIPEEIYDLADHIHFGSYFLQTNMKKHWKDVLIKARSQNVTTSFDTGWDPNEKWDRDVILSLMEDVSLFIPSEVEINNIFGLEDVSQVEGILPEQHENVVVKLGAKGSMMIDPQGNSTRASGYSITPIDTTGAGDSFNAGLIYGYLHGMKNNDLLVFANACGALATLRIGGASTVPSVEDVIAFQAGHKIMI</sequence>
<dbReference type="InterPro" id="IPR011611">
    <property type="entry name" value="PfkB_dom"/>
</dbReference>
<keyword evidence="2" id="KW-0808">Transferase</keyword>
<dbReference type="PANTHER" id="PTHR43085:SF1">
    <property type="entry name" value="PSEUDOURIDINE KINASE-RELATED"/>
    <property type="match status" value="1"/>
</dbReference>
<dbReference type="InterPro" id="IPR050306">
    <property type="entry name" value="PfkB_Carbo_kinase"/>
</dbReference>
<dbReference type="GO" id="GO:0005524">
    <property type="term" value="F:ATP binding"/>
    <property type="evidence" value="ECO:0007669"/>
    <property type="project" value="UniProtKB-KW"/>
</dbReference>
<feature type="domain" description="Carbohydrate kinase PfkB" evidence="6">
    <location>
        <begin position="4"/>
        <end position="298"/>
    </location>
</feature>
<comment type="caution">
    <text evidence="7">The sequence shown here is derived from an EMBL/GenBank/DDBJ whole genome shotgun (WGS) entry which is preliminary data.</text>
</comment>
<reference evidence="7 8" key="1">
    <citation type="submission" date="2021-05" db="EMBL/GenBank/DDBJ databases">
        <title>Novel Bacillus species.</title>
        <authorList>
            <person name="Liu G."/>
        </authorList>
    </citation>
    <scope>NUCLEOTIDE SEQUENCE [LARGE SCALE GENOMIC DNA]</scope>
    <source>
        <strain evidence="7 8">FJAT-49732</strain>
    </source>
</reference>
<dbReference type="Pfam" id="PF00294">
    <property type="entry name" value="PfkB"/>
    <property type="match status" value="1"/>
</dbReference>
<dbReference type="InterPro" id="IPR002173">
    <property type="entry name" value="Carboh/pur_kinase_PfkB_CS"/>
</dbReference>
<dbReference type="Proteomes" id="UP000682713">
    <property type="component" value="Unassembled WGS sequence"/>
</dbReference>
<protein>
    <submittedName>
        <fullName evidence="7">Carbohydrate kinase family protein</fullName>
    </submittedName>
</protein>
<evidence type="ECO:0000256" key="3">
    <source>
        <dbReference type="ARBA" id="ARBA00022741"/>
    </source>
</evidence>
<dbReference type="EMBL" id="JAGYPJ010000001">
    <property type="protein sequence ID" value="MBS4200821.1"/>
    <property type="molecule type" value="Genomic_DNA"/>
</dbReference>
<evidence type="ECO:0000256" key="2">
    <source>
        <dbReference type="ARBA" id="ARBA00022679"/>
    </source>
</evidence>
<keyword evidence="5" id="KW-0067">ATP-binding</keyword>
<name>A0A942TQ33_9BACI</name>
<evidence type="ECO:0000256" key="4">
    <source>
        <dbReference type="ARBA" id="ARBA00022777"/>
    </source>
</evidence>
<evidence type="ECO:0000256" key="5">
    <source>
        <dbReference type="ARBA" id="ARBA00022840"/>
    </source>
</evidence>
<keyword evidence="8" id="KW-1185">Reference proteome</keyword>
<keyword evidence="4 7" id="KW-0418">Kinase</keyword>
<evidence type="ECO:0000259" key="6">
    <source>
        <dbReference type="Pfam" id="PF00294"/>
    </source>
</evidence>
<gene>
    <name evidence="7" type="ORF">KHA93_14390</name>
</gene>
<dbReference type="CDD" id="cd01166">
    <property type="entry name" value="KdgK"/>
    <property type="match status" value="1"/>
</dbReference>
<evidence type="ECO:0000313" key="7">
    <source>
        <dbReference type="EMBL" id="MBS4200821.1"/>
    </source>
</evidence>
<dbReference type="Gene3D" id="3.40.1190.20">
    <property type="match status" value="1"/>
</dbReference>
<accession>A0A942TQ33</accession>
<comment type="similarity">
    <text evidence="1">Belongs to the carbohydrate kinase PfkB family.</text>
</comment>
<dbReference type="RefSeq" id="WP_213111357.1">
    <property type="nucleotide sequence ID" value="NZ_JAGYPJ010000001.1"/>
</dbReference>
<dbReference type="PROSITE" id="PS00584">
    <property type="entry name" value="PFKB_KINASES_2"/>
    <property type="match status" value="1"/>
</dbReference>
<dbReference type="InterPro" id="IPR029056">
    <property type="entry name" value="Ribokinase-like"/>
</dbReference>
<dbReference type="AlphaFoldDB" id="A0A942TQ33"/>
<organism evidence="7 8">
    <name type="scientific">Lederbergia citrisecunda</name>
    <dbReference type="NCBI Taxonomy" id="2833583"/>
    <lineage>
        <taxon>Bacteria</taxon>
        <taxon>Bacillati</taxon>
        <taxon>Bacillota</taxon>
        <taxon>Bacilli</taxon>
        <taxon>Bacillales</taxon>
        <taxon>Bacillaceae</taxon>
        <taxon>Lederbergia</taxon>
    </lineage>
</organism>
<evidence type="ECO:0000256" key="1">
    <source>
        <dbReference type="ARBA" id="ARBA00010688"/>
    </source>
</evidence>